<proteinExistence type="predicted"/>
<comment type="subcellular location">
    <subcellularLocation>
        <location evidence="1">Cell membrane</location>
        <topology evidence="1">Multi-pass membrane protein</topology>
    </subcellularLocation>
</comment>
<feature type="domain" description="EAL" evidence="8">
    <location>
        <begin position="643"/>
        <end position="898"/>
    </location>
</feature>
<dbReference type="InterPro" id="IPR052155">
    <property type="entry name" value="Biofilm_reg_signaling"/>
</dbReference>
<dbReference type="SUPFAM" id="SSF55785">
    <property type="entry name" value="PYP-like sensor domain (PAS domain)"/>
    <property type="match status" value="1"/>
</dbReference>
<dbReference type="InterPro" id="IPR007895">
    <property type="entry name" value="MASE1"/>
</dbReference>
<feature type="domain" description="GGDEF" evidence="9">
    <location>
        <begin position="502"/>
        <end position="634"/>
    </location>
</feature>
<dbReference type="NCBIfam" id="TIGR00229">
    <property type="entry name" value="sensory_box"/>
    <property type="match status" value="1"/>
</dbReference>
<dbReference type="PANTHER" id="PTHR44757:SF2">
    <property type="entry name" value="BIOFILM ARCHITECTURE MAINTENANCE PROTEIN MBAA"/>
    <property type="match status" value="1"/>
</dbReference>
<feature type="transmembrane region" description="Helical" evidence="6">
    <location>
        <begin position="180"/>
        <end position="201"/>
    </location>
</feature>
<dbReference type="InterPro" id="IPR029787">
    <property type="entry name" value="Nucleotide_cyclase"/>
</dbReference>
<reference evidence="10" key="1">
    <citation type="submission" date="2021-03" db="EMBL/GenBank/DDBJ databases">
        <title>Actinotalea soli sp. nov., isolated from soil.</title>
        <authorList>
            <person name="Ping W."/>
            <person name="Zhang J."/>
        </authorList>
    </citation>
    <scope>NUCLEOTIDE SEQUENCE</scope>
    <source>
        <strain evidence="10">BY-33</strain>
    </source>
</reference>
<dbReference type="SUPFAM" id="SSF55073">
    <property type="entry name" value="Nucleotide cyclase"/>
    <property type="match status" value="1"/>
</dbReference>
<dbReference type="SMART" id="SM00052">
    <property type="entry name" value="EAL"/>
    <property type="match status" value="1"/>
</dbReference>
<dbReference type="Gene3D" id="3.20.20.450">
    <property type="entry name" value="EAL domain"/>
    <property type="match status" value="1"/>
</dbReference>
<keyword evidence="4 6" id="KW-1133">Transmembrane helix</keyword>
<dbReference type="SMART" id="SM00267">
    <property type="entry name" value="GGDEF"/>
    <property type="match status" value="1"/>
</dbReference>
<dbReference type="Pfam" id="PF00563">
    <property type="entry name" value="EAL"/>
    <property type="match status" value="1"/>
</dbReference>
<keyword evidence="5 6" id="KW-0472">Membrane</keyword>
<dbReference type="Proteomes" id="UP000664209">
    <property type="component" value="Unassembled WGS sequence"/>
</dbReference>
<dbReference type="InterPro" id="IPR001633">
    <property type="entry name" value="EAL_dom"/>
</dbReference>
<dbReference type="Pfam" id="PF00990">
    <property type="entry name" value="GGDEF"/>
    <property type="match status" value="1"/>
</dbReference>
<evidence type="ECO:0000313" key="11">
    <source>
        <dbReference type="Proteomes" id="UP000664209"/>
    </source>
</evidence>
<evidence type="ECO:0000256" key="2">
    <source>
        <dbReference type="ARBA" id="ARBA00022475"/>
    </source>
</evidence>
<evidence type="ECO:0000256" key="1">
    <source>
        <dbReference type="ARBA" id="ARBA00004651"/>
    </source>
</evidence>
<dbReference type="Pfam" id="PF05231">
    <property type="entry name" value="MASE1"/>
    <property type="match status" value="1"/>
</dbReference>
<dbReference type="EMBL" id="JAGEMK010000002">
    <property type="protein sequence ID" value="MBO1751512.1"/>
    <property type="molecule type" value="Genomic_DNA"/>
</dbReference>
<protein>
    <submittedName>
        <fullName evidence="10">EAL domain-containing protein</fullName>
    </submittedName>
</protein>
<evidence type="ECO:0000259" key="8">
    <source>
        <dbReference type="PROSITE" id="PS50883"/>
    </source>
</evidence>
<dbReference type="Gene3D" id="3.30.70.270">
    <property type="match status" value="1"/>
</dbReference>
<feature type="domain" description="PAC" evidence="7">
    <location>
        <begin position="418"/>
        <end position="470"/>
    </location>
</feature>
<dbReference type="PROSITE" id="PS50883">
    <property type="entry name" value="EAL"/>
    <property type="match status" value="1"/>
</dbReference>
<feature type="transmembrane region" description="Helical" evidence="6">
    <location>
        <begin position="114"/>
        <end position="134"/>
    </location>
</feature>
<evidence type="ECO:0000259" key="7">
    <source>
        <dbReference type="PROSITE" id="PS50113"/>
    </source>
</evidence>
<feature type="transmembrane region" description="Helical" evidence="6">
    <location>
        <begin position="213"/>
        <end position="230"/>
    </location>
</feature>
<evidence type="ECO:0000313" key="10">
    <source>
        <dbReference type="EMBL" id="MBO1751512.1"/>
    </source>
</evidence>
<sequence>MAIGRRQGRLVAPAPRAAPVVETVETSHGSRLTRWVLGFGPVVMVLLGAAVFLLAYVAVSLAPVDNRVAAWWPAAGLSVLAVAWAPRRRRLGVVLTVAVASGVANAVAGREWPVALGFGLSNALEAWVVAAWLLRGRARPRLMTLEDVFRLMTGTLLGGLVMGLGAAATVAILADGDPWITARTVMASHGAAILVTVPLGLRVLTPRAAGSRAEGLVQWVALLGVSALIFRPDQALPVTFLTMPFLVWGALRLGTRTVTIQLVVLAVLVSVLNRFGGGPFAWNLGGGATVTASLVQAYLVVSALVVLPLAVSVAQRRAVLQRVEASERLFREGFSEALLGMLLLRRTSEDLHLPAPRTAGRPHATDGLEVVELNAVSARILGGTEPELVGESWTARLEAGDRTVVADAVREMHAGNLPGWHGEVALGVETSTRWVEVALSPLTDANGEGMFVGQMVDVTARRAAEERLTAQALQDGLTGLGNRTLLRDRIDLALRTLPADGSGAVLLYCDLDDFKHVNDSTGHPGGDSVLVEVAERLTSLLRPEDVAARLGGDEFVVLRPQVGTPAEAEELATAVLDALMAPVHVGGHSFSLGVSIGIAWGVTGTSPDDLLRDADSAMYAAKAEGKRRVVVFSDEHRARVLRAVRVEKELRAALEREELEVYLQPVIELDNGLPVAAEALVRWNHPERGLLAPGEWLDVAESSGLMPRIGAWVLERSCTEAATWPTLCDGAAPAVHVNVSARQLDEPGFVDEVRRVLTETGLAPERLVLEFTETYLDEVSDTLLADLAGLRRAGIGLAADDYGTGYSPLTRVIELPLSMVKIDRGFVSTMLEDVRSRAIVTTLLRLSEALGLDLVAEGVETQAQADELKRLGCQAGQGYLWSRPVPAEQFRAELSASISPGSR</sequence>
<evidence type="ECO:0000256" key="5">
    <source>
        <dbReference type="ARBA" id="ARBA00023136"/>
    </source>
</evidence>
<dbReference type="InterPro" id="IPR000014">
    <property type="entry name" value="PAS"/>
</dbReference>
<dbReference type="RefSeq" id="WP_208055162.1">
    <property type="nucleotide sequence ID" value="NZ_JAGEMK010000002.1"/>
</dbReference>
<dbReference type="PROSITE" id="PS50887">
    <property type="entry name" value="GGDEF"/>
    <property type="match status" value="1"/>
</dbReference>
<dbReference type="CDD" id="cd01949">
    <property type="entry name" value="GGDEF"/>
    <property type="match status" value="1"/>
</dbReference>
<dbReference type="CDD" id="cd00130">
    <property type="entry name" value="PAS"/>
    <property type="match status" value="1"/>
</dbReference>
<feature type="transmembrane region" description="Helical" evidence="6">
    <location>
        <begin position="294"/>
        <end position="314"/>
    </location>
</feature>
<dbReference type="InterPro" id="IPR000700">
    <property type="entry name" value="PAS-assoc_C"/>
</dbReference>
<evidence type="ECO:0000256" key="4">
    <source>
        <dbReference type="ARBA" id="ARBA00022989"/>
    </source>
</evidence>
<dbReference type="PANTHER" id="PTHR44757">
    <property type="entry name" value="DIGUANYLATE CYCLASE DGCP"/>
    <property type="match status" value="1"/>
</dbReference>
<feature type="transmembrane region" description="Helical" evidence="6">
    <location>
        <begin position="35"/>
        <end position="62"/>
    </location>
</feature>
<evidence type="ECO:0000259" key="9">
    <source>
        <dbReference type="PROSITE" id="PS50887"/>
    </source>
</evidence>
<dbReference type="Pfam" id="PF08448">
    <property type="entry name" value="PAS_4"/>
    <property type="match status" value="1"/>
</dbReference>
<comment type="caution">
    <text evidence="10">The sequence shown here is derived from an EMBL/GenBank/DDBJ whole genome shotgun (WGS) entry which is preliminary data.</text>
</comment>
<keyword evidence="11" id="KW-1185">Reference proteome</keyword>
<name>A0A939LNA9_9CELL</name>
<dbReference type="SUPFAM" id="SSF141868">
    <property type="entry name" value="EAL domain-like"/>
    <property type="match status" value="1"/>
</dbReference>
<dbReference type="InterPro" id="IPR043128">
    <property type="entry name" value="Rev_trsase/Diguanyl_cyclase"/>
</dbReference>
<evidence type="ECO:0000256" key="3">
    <source>
        <dbReference type="ARBA" id="ARBA00022692"/>
    </source>
</evidence>
<dbReference type="InterPro" id="IPR013656">
    <property type="entry name" value="PAS_4"/>
</dbReference>
<dbReference type="GO" id="GO:0005886">
    <property type="term" value="C:plasma membrane"/>
    <property type="evidence" value="ECO:0007669"/>
    <property type="project" value="UniProtKB-SubCell"/>
</dbReference>
<feature type="transmembrane region" description="Helical" evidence="6">
    <location>
        <begin position="68"/>
        <end position="84"/>
    </location>
</feature>
<feature type="transmembrane region" description="Helical" evidence="6">
    <location>
        <begin position="91"/>
        <end position="108"/>
    </location>
</feature>
<dbReference type="InterPro" id="IPR035965">
    <property type="entry name" value="PAS-like_dom_sf"/>
</dbReference>
<feature type="transmembrane region" description="Helical" evidence="6">
    <location>
        <begin position="155"/>
        <end position="174"/>
    </location>
</feature>
<dbReference type="Gene3D" id="3.30.450.20">
    <property type="entry name" value="PAS domain"/>
    <property type="match status" value="1"/>
</dbReference>
<evidence type="ECO:0000256" key="6">
    <source>
        <dbReference type="SAM" id="Phobius"/>
    </source>
</evidence>
<organism evidence="10 11">
    <name type="scientific">Actinotalea soli</name>
    <dbReference type="NCBI Taxonomy" id="2819234"/>
    <lineage>
        <taxon>Bacteria</taxon>
        <taxon>Bacillati</taxon>
        <taxon>Actinomycetota</taxon>
        <taxon>Actinomycetes</taxon>
        <taxon>Micrococcales</taxon>
        <taxon>Cellulomonadaceae</taxon>
        <taxon>Actinotalea</taxon>
    </lineage>
</organism>
<keyword evidence="2" id="KW-1003">Cell membrane</keyword>
<dbReference type="PROSITE" id="PS50113">
    <property type="entry name" value="PAC"/>
    <property type="match status" value="1"/>
</dbReference>
<gene>
    <name evidence="10" type="ORF">J4G33_06805</name>
</gene>
<dbReference type="InterPro" id="IPR000160">
    <property type="entry name" value="GGDEF_dom"/>
</dbReference>
<dbReference type="InterPro" id="IPR035919">
    <property type="entry name" value="EAL_sf"/>
</dbReference>
<dbReference type="CDD" id="cd01948">
    <property type="entry name" value="EAL"/>
    <property type="match status" value="1"/>
</dbReference>
<keyword evidence="3 6" id="KW-0812">Transmembrane</keyword>
<dbReference type="AlphaFoldDB" id="A0A939LNA9"/>
<accession>A0A939LNA9</accession>
<dbReference type="NCBIfam" id="TIGR00254">
    <property type="entry name" value="GGDEF"/>
    <property type="match status" value="1"/>
</dbReference>